<proteinExistence type="predicted"/>
<dbReference type="Proteomes" id="UP000267524">
    <property type="component" value="Unassembled WGS sequence"/>
</dbReference>
<reference evidence="2 3" key="1">
    <citation type="submission" date="2018-08" db="EMBL/GenBank/DDBJ databases">
        <title>Chryseobacterium nematophagum: a novel matrix digesting pathogen of nematodes.</title>
        <authorList>
            <person name="Page A."/>
            <person name="Roberts M."/>
            <person name="Felix M.-A."/>
            <person name="Weir W."/>
        </authorList>
    </citation>
    <scope>NUCLEOTIDE SEQUENCE [LARGE SCALE GENOMIC DNA]</scope>
    <source>
        <strain evidence="2 3">JUb275</strain>
    </source>
</reference>
<keyword evidence="3" id="KW-1185">Reference proteome</keyword>
<evidence type="ECO:0000256" key="1">
    <source>
        <dbReference type="SAM" id="SignalP"/>
    </source>
</evidence>
<comment type="caution">
    <text evidence="2">The sequence shown here is derived from an EMBL/GenBank/DDBJ whole genome shotgun (WGS) entry which is preliminary data.</text>
</comment>
<feature type="chain" id="PRO_5017965080" evidence="1">
    <location>
        <begin position="21"/>
        <end position="325"/>
    </location>
</feature>
<gene>
    <name evidence="2" type="ORF">D1632_07225</name>
</gene>
<dbReference type="EMBL" id="QWIV01000013">
    <property type="protein sequence ID" value="RMZ59425.1"/>
    <property type="molecule type" value="Genomic_DNA"/>
</dbReference>
<name>A0A3M7LBJ9_9FLAO</name>
<sequence length="325" mass="37471">MKKILFIGFLCSFLILFSQAKNVHYTDFIDFTDSSGVEYNCMMITDEHGDDGRADATVRILYNTDDNEHLIEFYADCYYEKLKNGNTRISFIPTANTPVKIIKGKDVSYNPDTFIYEIDSKTSKITGKQSDKSNSPPVPIFYRNVGMSTEERMEEIDKFYFRAEPMYGLLKKFFDKKMNDANKINSYYDALGWFGSDGTAYQAFIVTLYKNQQFINGVVRIRYEKDGEIKIVEYDADCDLVVQKDDSISISIEPKNTDVRSIKGNPSYSPDSFSYTVDANDKFISGKQSDDNSTADLSYIKITNRSEFALKFYSEKDEIYQKYLK</sequence>
<dbReference type="AlphaFoldDB" id="A0A3M7LBJ9"/>
<protein>
    <submittedName>
        <fullName evidence="2">Uncharacterized protein</fullName>
    </submittedName>
</protein>
<keyword evidence="1" id="KW-0732">Signal</keyword>
<accession>A0A3M7LBJ9</accession>
<organism evidence="2 3">
    <name type="scientific">Chryseobacterium nematophagum</name>
    <dbReference type="NCBI Taxonomy" id="2305228"/>
    <lineage>
        <taxon>Bacteria</taxon>
        <taxon>Pseudomonadati</taxon>
        <taxon>Bacteroidota</taxon>
        <taxon>Flavobacteriia</taxon>
        <taxon>Flavobacteriales</taxon>
        <taxon>Weeksellaceae</taxon>
        <taxon>Chryseobacterium group</taxon>
        <taxon>Chryseobacterium</taxon>
    </lineage>
</organism>
<evidence type="ECO:0000313" key="2">
    <source>
        <dbReference type="EMBL" id="RMZ59425.1"/>
    </source>
</evidence>
<evidence type="ECO:0000313" key="3">
    <source>
        <dbReference type="Proteomes" id="UP000267524"/>
    </source>
</evidence>
<dbReference type="RefSeq" id="WP_122546546.1">
    <property type="nucleotide sequence ID" value="NZ_QWIV01000013.1"/>
</dbReference>
<feature type="signal peptide" evidence="1">
    <location>
        <begin position="1"/>
        <end position="20"/>
    </location>
</feature>